<dbReference type="OrthoDB" id="21342at2"/>
<evidence type="ECO:0000313" key="1">
    <source>
        <dbReference type="EMBL" id="KND38285.1"/>
    </source>
</evidence>
<comment type="caution">
    <text evidence="1">The sequence shown here is derived from an EMBL/GenBank/DDBJ whole genome shotgun (WGS) entry which is preliminary data.</text>
</comment>
<dbReference type="SUPFAM" id="SSF56112">
    <property type="entry name" value="Protein kinase-like (PK-like)"/>
    <property type="match status" value="1"/>
</dbReference>
<dbReference type="InterPro" id="IPR011009">
    <property type="entry name" value="Kinase-like_dom_sf"/>
</dbReference>
<sequence>MTTVADDPRIQLAHDLLGAVEIVPDPLLPPRVVRVVDADGRHFVAKQHTEQDRYSRELHAYRTWGTHLSGHAPTLVGRYDASRTLLLTALAGDRADTVAPGSPEEELAHHEAGHVLGALHRATSMPQGGAVGAVLAQRLQGWIDQAVYADLIDTAERNLLNHHAAILDSSLMDSAVCHLDYQPRNWLVGDAFGICDFEHMRRDARIRDLARLEFRRWQAAPHLRTAFLDGYGRPLNSSERCLLESFGAIEAATALVKGHKESDLTLSAHGRTVLSRLT</sequence>
<keyword evidence="1" id="KW-0808">Transferase</keyword>
<organism evidence="1 2">
    <name type="scientific">Streptomyces acidiscabies</name>
    <dbReference type="NCBI Taxonomy" id="42234"/>
    <lineage>
        <taxon>Bacteria</taxon>
        <taxon>Bacillati</taxon>
        <taxon>Actinomycetota</taxon>
        <taxon>Actinomycetes</taxon>
        <taxon>Kitasatosporales</taxon>
        <taxon>Streptomycetaceae</taxon>
        <taxon>Streptomyces</taxon>
    </lineage>
</organism>
<dbReference type="RefSeq" id="WP_050370016.1">
    <property type="nucleotide sequence ID" value="NZ_KQ257808.1"/>
</dbReference>
<name>A0A0L0KL03_9ACTN</name>
<dbReference type="Proteomes" id="UP000037151">
    <property type="component" value="Unassembled WGS sequence"/>
</dbReference>
<reference evidence="2" key="1">
    <citation type="submission" date="2014-07" db="EMBL/GenBank/DDBJ databases">
        <title>Genome sequencing of plant-pathogenic Streptomyces species.</title>
        <authorList>
            <person name="Harrison J."/>
            <person name="Sapp M."/>
            <person name="Thwaites R."/>
            <person name="Studholme D.J."/>
        </authorList>
    </citation>
    <scope>NUCLEOTIDE SEQUENCE [LARGE SCALE GENOMIC DNA]</scope>
    <source>
        <strain evidence="2">NCPPB 4445</strain>
    </source>
</reference>
<dbReference type="Gene3D" id="3.90.1200.10">
    <property type="match status" value="1"/>
</dbReference>
<gene>
    <name evidence="1" type="ORF">IQ63_07965</name>
</gene>
<protein>
    <submittedName>
        <fullName evidence="1">Aminoglycoside phosphotransferase</fullName>
    </submittedName>
</protein>
<proteinExistence type="predicted"/>
<dbReference type="GO" id="GO:0016740">
    <property type="term" value="F:transferase activity"/>
    <property type="evidence" value="ECO:0007669"/>
    <property type="project" value="UniProtKB-KW"/>
</dbReference>
<dbReference type="PATRIC" id="fig|42234.21.peg.1641"/>
<dbReference type="AlphaFoldDB" id="A0A0L0KL03"/>
<evidence type="ECO:0000313" key="2">
    <source>
        <dbReference type="Proteomes" id="UP000037151"/>
    </source>
</evidence>
<accession>A0A0L0KL03</accession>
<dbReference type="EMBL" id="JPPY01000046">
    <property type="protein sequence ID" value="KND38285.1"/>
    <property type="molecule type" value="Genomic_DNA"/>
</dbReference>